<comment type="caution">
    <text evidence="3">The sequence shown here is derived from an EMBL/GenBank/DDBJ whole genome shotgun (WGS) entry which is preliminary data.</text>
</comment>
<accession>A0ABR1IVM0</accession>
<organism evidence="3 4">
    <name type="scientific">Marasmiellus scandens</name>
    <dbReference type="NCBI Taxonomy" id="2682957"/>
    <lineage>
        <taxon>Eukaryota</taxon>
        <taxon>Fungi</taxon>
        <taxon>Dikarya</taxon>
        <taxon>Basidiomycota</taxon>
        <taxon>Agaricomycotina</taxon>
        <taxon>Agaricomycetes</taxon>
        <taxon>Agaricomycetidae</taxon>
        <taxon>Agaricales</taxon>
        <taxon>Marasmiineae</taxon>
        <taxon>Omphalotaceae</taxon>
        <taxon>Marasmiellus</taxon>
    </lineage>
</organism>
<dbReference type="Proteomes" id="UP001498398">
    <property type="component" value="Unassembled WGS sequence"/>
</dbReference>
<feature type="transmembrane region" description="Helical" evidence="2">
    <location>
        <begin position="221"/>
        <end position="239"/>
    </location>
</feature>
<feature type="compositionally biased region" description="Polar residues" evidence="1">
    <location>
        <begin position="333"/>
        <end position="349"/>
    </location>
</feature>
<feature type="transmembrane region" description="Helical" evidence="2">
    <location>
        <begin position="147"/>
        <end position="166"/>
    </location>
</feature>
<dbReference type="PANTHER" id="PTHR39470:SF1">
    <property type="entry name" value="CHORISMATE SYNTHASE PROTEIN"/>
    <property type="match status" value="1"/>
</dbReference>
<evidence type="ECO:0000256" key="1">
    <source>
        <dbReference type="SAM" id="MobiDB-lite"/>
    </source>
</evidence>
<protein>
    <submittedName>
        <fullName evidence="3">Uncharacterized protein</fullName>
    </submittedName>
</protein>
<name>A0ABR1IVM0_9AGAR</name>
<evidence type="ECO:0000313" key="3">
    <source>
        <dbReference type="EMBL" id="KAK7439841.1"/>
    </source>
</evidence>
<sequence length="377" mass="41529">MTQGGASLLIYLVTCVAIVFSYLFITPRALQRHQNVVTSPPNLRKILSSLLLLHTLFILYNIIVLPPPNLFTRLDLPLGTPTDSIRSLLLMNSDEPILPKHIEQLLTRLGSFEMRTLYVRFGHDVVASCEFCSNFNDFALYASPAPLLSYIREIALVGLITLQGTLHERHRALGVGVLIALLLAEGYFTATALIQIPQNDYSVRKTFWAPTGVFMWHDTLYLLRQIVFLILPLAIHFVLPPSRPFAVPGIPGAANAQTPHAAAMMSLQALVPKLQLLRYTRGAVMRNPTLRNAASEWWNTERQEGEWIREDEIVQNTARQIGVGFDVGGESDATGTTVAGSSSSPNTTKDGPLRANAKAATRSLMTPLQRPGTGAKP</sequence>
<keyword evidence="2" id="KW-0812">Transmembrane</keyword>
<dbReference type="EMBL" id="JBANRG010000071">
    <property type="protein sequence ID" value="KAK7439841.1"/>
    <property type="molecule type" value="Genomic_DNA"/>
</dbReference>
<keyword evidence="4" id="KW-1185">Reference proteome</keyword>
<feature type="transmembrane region" description="Helical" evidence="2">
    <location>
        <begin position="173"/>
        <end position="196"/>
    </location>
</feature>
<feature type="transmembrane region" description="Helical" evidence="2">
    <location>
        <begin position="6"/>
        <end position="25"/>
    </location>
</feature>
<dbReference type="PANTHER" id="PTHR39470">
    <property type="entry name" value="CHROMOSOME 10, WHOLE GENOME SHOTGUN SEQUENCE"/>
    <property type="match status" value="1"/>
</dbReference>
<reference evidence="3 4" key="1">
    <citation type="submission" date="2024-01" db="EMBL/GenBank/DDBJ databases">
        <title>A draft genome for the cacao thread blight pathogen Marasmiellus scandens.</title>
        <authorList>
            <person name="Baruah I.K."/>
            <person name="Leung J."/>
            <person name="Bukari Y."/>
            <person name="Amoako-Attah I."/>
            <person name="Meinhardt L.W."/>
            <person name="Bailey B.A."/>
            <person name="Cohen S.P."/>
        </authorList>
    </citation>
    <scope>NUCLEOTIDE SEQUENCE [LARGE SCALE GENOMIC DNA]</scope>
    <source>
        <strain evidence="3 4">GH-19</strain>
    </source>
</reference>
<proteinExistence type="predicted"/>
<keyword evidence="2" id="KW-1133">Transmembrane helix</keyword>
<evidence type="ECO:0000313" key="4">
    <source>
        <dbReference type="Proteomes" id="UP001498398"/>
    </source>
</evidence>
<evidence type="ECO:0000256" key="2">
    <source>
        <dbReference type="SAM" id="Phobius"/>
    </source>
</evidence>
<feature type="transmembrane region" description="Helical" evidence="2">
    <location>
        <begin position="46"/>
        <end position="65"/>
    </location>
</feature>
<gene>
    <name evidence="3" type="ORF">VKT23_017413</name>
</gene>
<keyword evidence="2" id="KW-0472">Membrane</keyword>
<feature type="region of interest" description="Disordered" evidence="1">
    <location>
        <begin position="327"/>
        <end position="377"/>
    </location>
</feature>